<proteinExistence type="predicted"/>
<sequence length="46" mass="5455">MNIPEKISEILHTKDHSKETLDEETNRVILASRKAEMERSVQRFIM</sequence>
<protein>
    <submittedName>
        <fullName evidence="1">Uncharacterized protein</fullName>
    </submittedName>
</protein>
<dbReference type="Proteomes" id="UP001190925">
    <property type="component" value="Unassembled WGS sequence"/>
</dbReference>
<name>A0ABY0FHU2_9BACT</name>
<accession>A0ABY0FHU2</accession>
<comment type="caution">
    <text evidence="1">The sequence shown here is derived from an EMBL/GenBank/DDBJ whole genome shotgun (WGS) entry which is preliminary data.</text>
</comment>
<dbReference type="RefSeq" id="WP_165302677.1">
    <property type="nucleotide sequence ID" value="NZ_PRLK01000006.1"/>
</dbReference>
<evidence type="ECO:0000313" key="2">
    <source>
        <dbReference type="Proteomes" id="UP001190925"/>
    </source>
</evidence>
<organism evidence="1 2">
    <name type="scientific">Candidatus Nanogingivalis gingivitcus</name>
    <dbReference type="NCBI Taxonomy" id="2171992"/>
    <lineage>
        <taxon>Bacteria</taxon>
        <taxon>Candidatus Saccharimonadota</taxon>
        <taxon>Candidatus Nanosyncoccalia</taxon>
        <taxon>Candidatus Nanogingivales</taxon>
        <taxon>Candidatus Nanogingivalaceae</taxon>
        <taxon>Candidatus Nanogingivalis</taxon>
    </lineage>
</organism>
<keyword evidence="2" id="KW-1185">Reference proteome</keyword>
<evidence type="ECO:0000313" key="1">
    <source>
        <dbReference type="EMBL" id="RYC72535.1"/>
    </source>
</evidence>
<reference evidence="1 2" key="2">
    <citation type="journal article" date="2020" name="Cell Rep.">
        <title>Acquisition and Adaptation of Ultra-small Parasitic Reduced Genome Bacteria to Mammalian Hosts.</title>
        <authorList>
            <person name="McLean J.S."/>
            <person name="Bor B."/>
            <person name="Kerns K.A."/>
            <person name="Liu Q."/>
            <person name="To T.T."/>
            <person name="Solden L."/>
            <person name="Hendrickson E.L."/>
            <person name="Wrighton K."/>
            <person name="Shi W."/>
            <person name="He X."/>
        </authorList>
    </citation>
    <scope>NUCLEOTIDE SEQUENCE [LARGE SCALE GENOMIC DNA]</scope>
    <source>
        <strain evidence="1 2">TM7_CMJM_G6_1_HOT_870</strain>
    </source>
</reference>
<gene>
    <name evidence="1" type="ORF">G6CMJM_00462</name>
</gene>
<dbReference type="EMBL" id="PRLK01000006">
    <property type="protein sequence ID" value="RYC72535.1"/>
    <property type="molecule type" value="Genomic_DNA"/>
</dbReference>
<reference evidence="1 2" key="1">
    <citation type="journal article" date="2018" name="bioRxiv">
        <title>Evidence of independent acquisition and adaption of ultra-small bacteria to human hosts across the highly diverse yet reduced genomes of the phylum Saccharibacteria.</title>
        <authorList>
            <person name="McLean J.S."/>
            <person name="Bor B."/>
            <person name="To T.T."/>
            <person name="Liu Q."/>
            <person name="Kearns K.A."/>
            <person name="Solden L.M."/>
            <person name="Wrighton K.C."/>
            <person name="He X."/>
            <person name="Shi W."/>
        </authorList>
    </citation>
    <scope>NUCLEOTIDE SEQUENCE [LARGE SCALE GENOMIC DNA]</scope>
    <source>
        <strain evidence="1 2">TM7_CMJM_G6_1_HOT_870</strain>
    </source>
</reference>